<dbReference type="InterPro" id="IPR001387">
    <property type="entry name" value="Cro/C1-type_HTH"/>
</dbReference>
<proteinExistence type="predicted"/>
<dbReference type="InterPro" id="IPR010982">
    <property type="entry name" value="Lambda_DNA-bd_dom_sf"/>
</dbReference>
<gene>
    <name evidence="2" type="ORF">GCM10007923_64380</name>
</gene>
<dbReference type="Gene3D" id="1.10.260.40">
    <property type="entry name" value="lambda repressor-like DNA-binding domains"/>
    <property type="match status" value="1"/>
</dbReference>
<name>A0ABQ5ZTY6_9HYPH</name>
<protein>
    <recommendedName>
        <fullName evidence="1">HTH cro/C1-type domain-containing protein</fullName>
    </recommendedName>
</protein>
<dbReference type="EMBL" id="BSOP01000071">
    <property type="protein sequence ID" value="GLR55216.1"/>
    <property type="molecule type" value="Genomic_DNA"/>
</dbReference>
<organism evidence="2 3">
    <name type="scientific">Shinella yambaruensis</name>
    <dbReference type="NCBI Taxonomy" id="415996"/>
    <lineage>
        <taxon>Bacteria</taxon>
        <taxon>Pseudomonadati</taxon>
        <taxon>Pseudomonadota</taxon>
        <taxon>Alphaproteobacteria</taxon>
        <taxon>Hyphomicrobiales</taxon>
        <taxon>Rhizobiaceae</taxon>
        <taxon>Shinella</taxon>
    </lineage>
</organism>
<accession>A0ABQ5ZTY6</accession>
<comment type="caution">
    <text evidence="2">The sequence shown here is derived from an EMBL/GenBank/DDBJ whole genome shotgun (WGS) entry which is preliminary data.</text>
</comment>
<evidence type="ECO:0000259" key="1">
    <source>
        <dbReference type="PROSITE" id="PS50943"/>
    </source>
</evidence>
<dbReference type="RefSeq" id="WP_245082854.1">
    <property type="nucleotide sequence ID" value="NZ_JALIRQ010000034.1"/>
</dbReference>
<dbReference type="SUPFAM" id="SSF47413">
    <property type="entry name" value="lambda repressor-like DNA-binding domains"/>
    <property type="match status" value="1"/>
</dbReference>
<evidence type="ECO:0000313" key="3">
    <source>
        <dbReference type="Proteomes" id="UP001156702"/>
    </source>
</evidence>
<dbReference type="CDD" id="cd00093">
    <property type="entry name" value="HTH_XRE"/>
    <property type="match status" value="1"/>
</dbReference>
<reference evidence="3" key="1">
    <citation type="journal article" date="2019" name="Int. J. Syst. Evol. Microbiol.">
        <title>The Global Catalogue of Microorganisms (GCM) 10K type strain sequencing project: providing services to taxonomists for standard genome sequencing and annotation.</title>
        <authorList>
            <consortium name="The Broad Institute Genomics Platform"/>
            <consortium name="The Broad Institute Genome Sequencing Center for Infectious Disease"/>
            <person name="Wu L."/>
            <person name="Ma J."/>
        </authorList>
    </citation>
    <scope>NUCLEOTIDE SEQUENCE [LARGE SCALE GENOMIC DNA]</scope>
    <source>
        <strain evidence="3">NBRC 102122</strain>
    </source>
</reference>
<evidence type="ECO:0000313" key="2">
    <source>
        <dbReference type="EMBL" id="GLR55216.1"/>
    </source>
</evidence>
<sequence length="82" mass="9448">MGPQSNDHQVEEHVERMRELFGRNLREARKVARLSQRDIHTISGYSQSFISEIETGKRSISLDNMAVLAKVLNVPLWTMLKP</sequence>
<dbReference type="Pfam" id="PF01381">
    <property type="entry name" value="HTH_3"/>
    <property type="match status" value="1"/>
</dbReference>
<keyword evidence="3" id="KW-1185">Reference proteome</keyword>
<dbReference type="Proteomes" id="UP001156702">
    <property type="component" value="Unassembled WGS sequence"/>
</dbReference>
<feature type="domain" description="HTH cro/C1-type" evidence="1">
    <location>
        <begin position="25"/>
        <end position="80"/>
    </location>
</feature>
<dbReference type="SMART" id="SM00530">
    <property type="entry name" value="HTH_XRE"/>
    <property type="match status" value="1"/>
</dbReference>
<dbReference type="PROSITE" id="PS50943">
    <property type="entry name" value="HTH_CROC1"/>
    <property type="match status" value="1"/>
</dbReference>